<dbReference type="InterPro" id="IPR042099">
    <property type="entry name" value="ANL_N_sf"/>
</dbReference>
<evidence type="ECO:0000313" key="4">
    <source>
        <dbReference type="Proteomes" id="UP000504633"/>
    </source>
</evidence>
<dbReference type="PROSITE" id="PS50075">
    <property type="entry name" value="CARRIER"/>
    <property type="match status" value="1"/>
</dbReference>
<dbReference type="Pfam" id="PF00550">
    <property type="entry name" value="PP-binding"/>
    <property type="match status" value="1"/>
</dbReference>
<dbReference type="KEGG" id="dhe:111602622"/>
<dbReference type="Gene3D" id="3.30.300.30">
    <property type="match status" value="1"/>
</dbReference>
<dbReference type="PROSITE" id="PS00455">
    <property type="entry name" value="AMP_BINDING"/>
    <property type="match status" value="1"/>
</dbReference>
<evidence type="ECO:0000313" key="5">
    <source>
        <dbReference type="RefSeq" id="XP_030081673.1"/>
    </source>
</evidence>
<dbReference type="CDD" id="cd05930">
    <property type="entry name" value="A_NRPS"/>
    <property type="match status" value="1"/>
</dbReference>
<name>A0A6J2SV26_DROHY</name>
<dbReference type="InterPro" id="IPR000873">
    <property type="entry name" value="AMP-dep_synth/lig_dom"/>
</dbReference>
<dbReference type="PANTHER" id="PTHR44845:SF6">
    <property type="entry name" value="BETA-ALANINE-ACTIVATING ENZYME"/>
    <property type="match status" value="1"/>
</dbReference>
<dbReference type="Gene3D" id="3.40.630.30">
    <property type="match status" value="1"/>
</dbReference>
<dbReference type="Pfam" id="PF00501">
    <property type="entry name" value="AMP-binding"/>
    <property type="match status" value="1"/>
</dbReference>
<dbReference type="FunFam" id="3.40.630.30:FF:000088">
    <property type="entry name" value="Ebony protein"/>
    <property type="match status" value="1"/>
</dbReference>
<feature type="domain" description="Carrier" evidence="3">
    <location>
        <begin position="568"/>
        <end position="645"/>
    </location>
</feature>
<keyword evidence="2" id="KW-0597">Phosphoprotein</keyword>
<proteinExistence type="predicted"/>
<dbReference type="Proteomes" id="UP000504633">
    <property type="component" value="Unplaced"/>
</dbReference>
<organism evidence="4 5">
    <name type="scientific">Drosophila hydei</name>
    <name type="common">Fruit fly</name>
    <dbReference type="NCBI Taxonomy" id="7224"/>
    <lineage>
        <taxon>Eukaryota</taxon>
        <taxon>Metazoa</taxon>
        <taxon>Ecdysozoa</taxon>
        <taxon>Arthropoda</taxon>
        <taxon>Hexapoda</taxon>
        <taxon>Insecta</taxon>
        <taxon>Pterygota</taxon>
        <taxon>Neoptera</taxon>
        <taxon>Endopterygota</taxon>
        <taxon>Diptera</taxon>
        <taxon>Brachycera</taxon>
        <taxon>Muscomorpha</taxon>
        <taxon>Ephydroidea</taxon>
        <taxon>Drosophilidae</taxon>
        <taxon>Drosophila</taxon>
    </lineage>
</organism>
<sequence length="875" mass="98609">MRALPQLSIVKGQQQDYVPRALHRIFEEQQLRHADNVALICHQEQEQNSVRCQSSYRQVNERANRVGRFLVELAHGRFHPNNDGDFIVAVCMQPSEALVTTLLAIWKAGGAYLPIDPSFPANRVHHILLEAKPILVLRDDDIDAQRFQGTPTLSLTELYAKSLQLSGGNLLSEEMLRGGNEHIAIVLYTSGSTGVPKGVRLPHENILNRLQWQWATFPYTASEQVGVFKTALTFVDSIAELWGPLMCGLAILVVPKAVTKDPQRLVTLLEKYKIRRLVLVPTLLRSLLMYLKMEGGGAAQKLLYNLQIWVCSGEPLAVPLASSFFDYFDEGVHRLYNFYGSTEVMGDVTYFTCESKKQLSMYDNVPIGIPVSNTVIYLLDADYRPVKNGEIGEVFASGLNLAAGYVNGRDPERFLENPLAVEKKYARLYRTGDYGSLKNGNIMYEGRTDSQIKIRGHRVDLSEVEKNVGELPLVEKAIVLCYRAGHVDQAILAFVKLRDDSPMVTEMQLEGRLKDKLADYMTPQVIILEHVPLLVNGKVDRQALLKTYETANNDLSVAVDYDYSQVPEALKLTARDLFETVGGVIGCSRQATLSSYSNFFELGGNSLNCIVTVTLLREKGYNISISEFIAAKNLGEIIEKMAGNRDAVQLEEQTLNACPHLKMEAVLLRQEHHQRVSDIIVSSFYNKGDLEQWLKQEILPSDYSDLLNAIWSFSLERELSFVVYDRNTDRIIGTALNSDARAGPRLDIKSNLIRVFELIEFCEGPIRDHYLPMGLNQILRSGMMGTAEHLNPRENIACMHFMECEVMNVARNKKFAGILTTNTSPLTQQLANVHHYKTLLNYQVNEFVSSDGSRPFRDAPDDQRAVVHWREMESQ</sequence>
<dbReference type="PANTHER" id="PTHR44845">
    <property type="entry name" value="CARRIER DOMAIN-CONTAINING PROTEIN"/>
    <property type="match status" value="1"/>
</dbReference>
<dbReference type="InterPro" id="IPR045851">
    <property type="entry name" value="AMP-bd_C_sf"/>
</dbReference>
<dbReference type="SUPFAM" id="SSF56801">
    <property type="entry name" value="Acetyl-CoA synthetase-like"/>
    <property type="match status" value="1"/>
</dbReference>
<dbReference type="InterPro" id="IPR020845">
    <property type="entry name" value="AMP-binding_CS"/>
</dbReference>
<dbReference type="InterPro" id="IPR009081">
    <property type="entry name" value="PP-bd_ACP"/>
</dbReference>
<dbReference type="Gene3D" id="1.10.1200.10">
    <property type="entry name" value="ACP-like"/>
    <property type="match status" value="1"/>
</dbReference>
<dbReference type="FunFam" id="3.30.300.30:FF:000030">
    <property type="entry name" value="Mutant e4 ebony"/>
    <property type="match status" value="1"/>
</dbReference>
<dbReference type="RefSeq" id="XP_030081673.1">
    <property type="nucleotide sequence ID" value="XM_030225813.1"/>
</dbReference>
<evidence type="ECO:0000256" key="2">
    <source>
        <dbReference type="ARBA" id="ARBA00022553"/>
    </source>
</evidence>
<dbReference type="InterPro" id="IPR036736">
    <property type="entry name" value="ACP-like_sf"/>
</dbReference>
<keyword evidence="4" id="KW-1185">Reference proteome</keyword>
<dbReference type="GeneID" id="111602622"/>
<dbReference type="SUPFAM" id="SSF47336">
    <property type="entry name" value="ACP-like"/>
    <property type="match status" value="1"/>
</dbReference>
<dbReference type="Gene3D" id="3.40.50.12780">
    <property type="entry name" value="N-terminal domain of ligase-like"/>
    <property type="match status" value="1"/>
</dbReference>
<accession>A0A6J2SV26</accession>
<dbReference type="AlphaFoldDB" id="A0A6J2SV26"/>
<keyword evidence="1" id="KW-0596">Phosphopantetheine</keyword>
<dbReference type="FunFam" id="3.40.50.12780:FF:000038">
    <property type="entry name" value="Ebony protein"/>
    <property type="match status" value="1"/>
</dbReference>
<evidence type="ECO:0000259" key="3">
    <source>
        <dbReference type="PROSITE" id="PS50075"/>
    </source>
</evidence>
<evidence type="ECO:0000256" key="1">
    <source>
        <dbReference type="ARBA" id="ARBA00022450"/>
    </source>
</evidence>
<dbReference type="OrthoDB" id="416786at2759"/>
<protein>
    <submittedName>
        <fullName evidence="5">Uncharacterized protein LOC111602622 isoform X1</fullName>
    </submittedName>
</protein>
<reference evidence="5" key="1">
    <citation type="submission" date="2025-08" db="UniProtKB">
        <authorList>
            <consortium name="RefSeq"/>
        </authorList>
    </citation>
    <scope>IDENTIFICATION</scope>
    <source>
        <strain evidence="5">15085-1641.00</strain>
        <tissue evidence="5">Whole body</tissue>
    </source>
</reference>
<gene>
    <name evidence="5" type="primary">LOC111602622</name>
</gene>